<dbReference type="Pfam" id="PF13175">
    <property type="entry name" value="AAA_15"/>
    <property type="match status" value="2"/>
</dbReference>
<dbReference type="RefSeq" id="WP_057934995.1">
    <property type="nucleotide sequence ID" value="NZ_LMZQ01000050.1"/>
</dbReference>
<name>A0A0T5VJA1_9SPHI</name>
<dbReference type="STRING" id="687842.ASU31_25145"/>
<keyword evidence="3" id="KW-1185">Reference proteome</keyword>
<dbReference type="EMBL" id="LMZQ01000050">
    <property type="protein sequence ID" value="KRT13301.1"/>
    <property type="molecule type" value="Genomic_DNA"/>
</dbReference>
<dbReference type="InterPro" id="IPR014592">
    <property type="entry name" value="P-loop_UCP034888"/>
</dbReference>
<dbReference type="AlphaFoldDB" id="A0A0T5VJA1"/>
<evidence type="ECO:0000313" key="2">
    <source>
        <dbReference type="EMBL" id="KRT13301.1"/>
    </source>
</evidence>
<dbReference type="Gene3D" id="3.40.50.300">
    <property type="entry name" value="P-loop containing nucleotide triphosphate hydrolases"/>
    <property type="match status" value="1"/>
</dbReference>
<sequence>MVKRISFKNYKLFREKQTLEIVPITIFIGKNNSGKSAIAKLPTLISGSLRGGFSAPFQLETDGVRIGQSYEDLFYNREITGEPLEFEIHDGDSSVAAFITGDRSLNIRVSKLFVDGQEVNLAATKLNGLVPKDQDPKKMVLNFDYIESFRKFPAASFTDIFGEYDKLGVSGENAYKLLAQYHQAGNKILQTISSWFEQNFEGWKISIKDVSGTSVSYEVVLENNFIKPINIVNTGSGIRQSLPLIVRSFMPVEKDTLIIIEEPETHLHPAAHGNLAERFVDSYLEDKRRNYMIETHSENFILRIQRLIASNKISANDVAIYYIDYNEHEGHSALKRLSIEIDGEVEDWPDNIFNEGLDEVLKFRRAQKEQQNAGKNP</sequence>
<dbReference type="PIRSF" id="PIRSF034888">
    <property type="entry name" value="P-loop_UCP034888"/>
    <property type="match status" value="1"/>
</dbReference>
<feature type="domain" description="Endonuclease GajA/Old nuclease/RecF-like AAA" evidence="1">
    <location>
        <begin position="204"/>
        <end position="301"/>
    </location>
</feature>
<dbReference type="InterPro" id="IPR027417">
    <property type="entry name" value="P-loop_NTPase"/>
</dbReference>
<dbReference type="PANTHER" id="PTHR43581:SF2">
    <property type="entry name" value="EXCINUCLEASE ATPASE SUBUNIT"/>
    <property type="match status" value="1"/>
</dbReference>
<proteinExistence type="predicted"/>
<feature type="domain" description="Endonuclease GajA/Old nuclease/RecF-like AAA" evidence="1">
    <location>
        <begin position="1"/>
        <end position="40"/>
    </location>
</feature>
<comment type="caution">
    <text evidence="2">The sequence shown here is derived from an EMBL/GenBank/DDBJ whole genome shotgun (WGS) entry which is preliminary data.</text>
</comment>
<evidence type="ECO:0000313" key="3">
    <source>
        <dbReference type="Proteomes" id="UP000051950"/>
    </source>
</evidence>
<dbReference type="InterPro" id="IPR051396">
    <property type="entry name" value="Bact_Antivir_Def_Nuclease"/>
</dbReference>
<dbReference type="Proteomes" id="UP000051950">
    <property type="component" value="Unassembled WGS sequence"/>
</dbReference>
<reference evidence="2 3" key="1">
    <citation type="submission" date="2015-11" db="EMBL/GenBank/DDBJ databases">
        <title>Sequence of Pedobacter ginsenosidimutans.</title>
        <authorList>
            <person name="Carson E."/>
            <person name="Keyser V."/>
            <person name="Newman J."/>
            <person name="Miller J."/>
        </authorList>
    </citation>
    <scope>NUCLEOTIDE SEQUENCE [LARGE SCALE GENOMIC DNA]</scope>
    <source>
        <strain evidence="2 3">KACC 14530</strain>
    </source>
</reference>
<dbReference type="PANTHER" id="PTHR43581">
    <property type="entry name" value="ATP/GTP PHOSPHATASE"/>
    <property type="match status" value="1"/>
</dbReference>
<accession>A0A0T5VJA1</accession>
<organism evidence="2 3">
    <name type="scientific">Pedobacter ginsenosidimutans</name>
    <dbReference type="NCBI Taxonomy" id="687842"/>
    <lineage>
        <taxon>Bacteria</taxon>
        <taxon>Pseudomonadati</taxon>
        <taxon>Bacteroidota</taxon>
        <taxon>Sphingobacteriia</taxon>
        <taxon>Sphingobacteriales</taxon>
        <taxon>Sphingobacteriaceae</taxon>
        <taxon>Pedobacter</taxon>
    </lineage>
</organism>
<dbReference type="OrthoDB" id="747555at2"/>
<dbReference type="SUPFAM" id="SSF52540">
    <property type="entry name" value="P-loop containing nucleoside triphosphate hydrolases"/>
    <property type="match status" value="1"/>
</dbReference>
<protein>
    <recommendedName>
        <fullName evidence="1">Endonuclease GajA/Old nuclease/RecF-like AAA domain-containing protein</fullName>
    </recommendedName>
</protein>
<gene>
    <name evidence="2" type="ORF">ASU31_25145</name>
</gene>
<dbReference type="InterPro" id="IPR041685">
    <property type="entry name" value="AAA_GajA/Old/RecF-like"/>
</dbReference>
<evidence type="ECO:0000259" key="1">
    <source>
        <dbReference type="Pfam" id="PF13175"/>
    </source>
</evidence>